<gene>
    <name evidence="2" type="ORF">HC235_10780</name>
</gene>
<dbReference type="Gene3D" id="3.50.40.10">
    <property type="entry name" value="Phenylalanyl-trna Synthetase, Chain B, domain 3"/>
    <property type="match status" value="1"/>
</dbReference>
<dbReference type="Proteomes" id="UP000554766">
    <property type="component" value="Unassembled WGS sequence"/>
</dbReference>
<evidence type="ECO:0000259" key="1">
    <source>
        <dbReference type="SMART" id="SM00873"/>
    </source>
</evidence>
<dbReference type="GO" id="GO:0004826">
    <property type="term" value="F:phenylalanine-tRNA ligase activity"/>
    <property type="evidence" value="ECO:0007669"/>
    <property type="project" value="InterPro"/>
</dbReference>
<accession>A0A7L4PCT8</accession>
<sequence>MLAIVNEVRNLGVFVAYDVVKGVDNTKYLPQLEEEIRRAVEETRQSLSLETLKDHPIIRAYRDFYWRVLGIDPTKQRPAQEALLRRVLRGEPLPRINPVVDAGNAASVKYMVPIGLYDVAKIRGGPLRIRMSRKGEVFHPIGGSPMELENQIVLAADGQILHIYPYRDSVETKIEEGTRDVLVVVAGVAGVGEERLVQTAKYLRGLLSLLGGVPAGEITLA</sequence>
<dbReference type="PANTHER" id="PTHR39209">
    <property type="match status" value="1"/>
</dbReference>
<dbReference type="AlphaFoldDB" id="A0A7L4PCT8"/>
<feature type="domain" description="B3/B4 tRNA-binding" evidence="1">
    <location>
        <begin position="60"/>
        <end position="212"/>
    </location>
</feature>
<protein>
    <recommendedName>
        <fullName evidence="1">B3/B4 tRNA-binding domain-containing protein</fullName>
    </recommendedName>
</protein>
<dbReference type="Pfam" id="PF03483">
    <property type="entry name" value="B3_4"/>
    <property type="match status" value="1"/>
</dbReference>
<reference evidence="2 3" key="1">
    <citation type="journal article" date="2020" name="Nat. Commun.">
        <title>The structures of two archaeal type IV pili illuminate evolutionary relationships.</title>
        <authorList>
            <person name="Wang F."/>
            <person name="Baquero D.P."/>
            <person name="Su Z."/>
            <person name="Beltran L.C."/>
            <person name="Prangishvili D."/>
            <person name="Krupovic M."/>
            <person name="Egelman E.H."/>
        </authorList>
    </citation>
    <scope>NUCLEOTIDE SEQUENCE [LARGE SCALE GENOMIC DNA]</scope>
    <source>
        <strain evidence="2 3">2GA</strain>
    </source>
</reference>
<evidence type="ECO:0000313" key="3">
    <source>
        <dbReference type="Proteomes" id="UP000554766"/>
    </source>
</evidence>
<dbReference type="InterPro" id="IPR020825">
    <property type="entry name" value="Phe-tRNA_synthase-like_B3/B4"/>
</dbReference>
<dbReference type="SMART" id="SM00873">
    <property type="entry name" value="B3_4"/>
    <property type="match status" value="1"/>
</dbReference>
<organism evidence="2 3">
    <name type="scientific">Pyrobaculum arsenaticum</name>
    <dbReference type="NCBI Taxonomy" id="121277"/>
    <lineage>
        <taxon>Archaea</taxon>
        <taxon>Thermoproteota</taxon>
        <taxon>Thermoprotei</taxon>
        <taxon>Thermoproteales</taxon>
        <taxon>Thermoproteaceae</taxon>
        <taxon>Pyrobaculum</taxon>
    </lineage>
</organism>
<dbReference type="GeneID" id="5054769"/>
<dbReference type="SUPFAM" id="SSF56037">
    <property type="entry name" value="PheT/TilS domain"/>
    <property type="match status" value="1"/>
</dbReference>
<dbReference type="InterPro" id="IPR005146">
    <property type="entry name" value="B3/B4_tRNA-bd"/>
</dbReference>
<dbReference type="GO" id="GO:0003723">
    <property type="term" value="F:RNA binding"/>
    <property type="evidence" value="ECO:0007669"/>
    <property type="project" value="InterPro"/>
</dbReference>
<dbReference type="RefSeq" id="WP_011901133.1">
    <property type="nucleotide sequence ID" value="NZ_JAAVJF010000005.1"/>
</dbReference>
<keyword evidence="3" id="KW-1185">Reference proteome</keyword>
<dbReference type="OMA" id="YRDFYWK"/>
<dbReference type="EMBL" id="JAAVJF010000005">
    <property type="protein sequence ID" value="NYR16404.1"/>
    <property type="molecule type" value="Genomic_DNA"/>
</dbReference>
<dbReference type="PANTHER" id="PTHR39209:SF2">
    <property type="entry name" value="CYTOPLASMIC PROTEIN"/>
    <property type="match status" value="1"/>
</dbReference>
<proteinExistence type="predicted"/>
<evidence type="ECO:0000313" key="2">
    <source>
        <dbReference type="EMBL" id="NYR16404.1"/>
    </source>
</evidence>
<comment type="caution">
    <text evidence="2">The sequence shown here is derived from an EMBL/GenBank/DDBJ whole genome shotgun (WGS) entry which is preliminary data.</text>
</comment>
<name>A0A7L4PCT8_9CREN</name>